<feature type="region of interest" description="Disordered" evidence="1">
    <location>
        <begin position="898"/>
        <end position="927"/>
    </location>
</feature>
<dbReference type="Proteomes" id="UP000035909">
    <property type="component" value="Unassembled WGS sequence"/>
</dbReference>
<name>A0A0J1HGY0_9GAMM</name>
<sequence length="938" mass="104149">MRSYLGYCFLTAFALLLTACGGGGGETPNPVAAPATPVTTDFRVSVDLPDQMTLAQQHSLSLLPQAYANAVKDLTEQNFAAVWLDDKGKVLESIELTDWQTNGEGIYTFTGDTKPRVNAVLLIDPAGIPEFTLGEALPEGLYMTPLASERLTVTLETSMTYYALTKRIVKDGNWGVFTEVFTDAPQGKVLFALQDINNMALDIRDTLFPQIGLEGMTLKDLMQLSIVKSMTDGRIERFYTEQDAALADIKAILNDGYWQVAAGSSNNGTVLMSDRTSYNGSQTEVAEFRWKKSGNEDINLSEFFTYLSGSTAFGTEDVTHQVLTSQGWTGLFSYLKVILATQRTAMLTDAGLTKDDKSGISLEANVYSLSGKRIHDFLSSRENHFMTRYIKNTATFDENASGFYFTWRPEKETYLLCDTTNDKDTCRVYSTQLPDTAFTSLDELITAQANAGPEFESVNGFKLSDNVVVEIIDDGLFTVRYWSNIAVDEWVVQEQGVWSPVTVAGKQMIRFDVPDVIKQLSDNYRFNSLALFLVVDRGFVNIGETLLDGEQFHYSGFDNDAKDQIFAAATRDNLPAFDNCIFGNTALANEDLFLNAVTECGGDEHFTTQGVSDLVDKTLVQIAEDGEITAQILRSDNTWEFYRHTEPVSGSNRSWTLLDNSYLKVLENADTPDSFEYWAKTNYDYALRVMAIKQYIHPDNGQPEETVITNFMAREYQADQLAACTTNDSGWDQTTTTPMVKKTQEEYQTQAASCKQAWYGRVPRFTEALLVGQTGNLSDDKALTFASDSSRYLKLTDNFSGDYFLGSYVDSDGCGFNFDIRWKLEDDGTLYYEAIDGSMKERIQLSDTDGLKLAIKAFNHQTRWETDDTLLYGDNEGEIWSDIVTLIDASEVPDVVPIEAPETPPPAEGEPPAEPTGPPAGTILNDGQTCAFTEQPAA</sequence>
<feature type="signal peptide" evidence="2">
    <location>
        <begin position="1"/>
        <end position="19"/>
    </location>
</feature>
<keyword evidence="4" id="KW-1185">Reference proteome</keyword>
<keyword evidence="2" id="KW-0732">Signal</keyword>
<dbReference type="STRING" id="320778.ABT57_05310"/>
<feature type="chain" id="PRO_5005252592" description="Hydrogenase expression protein HypA" evidence="2">
    <location>
        <begin position="20"/>
        <end position="938"/>
    </location>
</feature>
<evidence type="ECO:0000256" key="2">
    <source>
        <dbReference type="SAM" id="SignalP"/>
    </source>
</evidence>
<dbReference type="OrthoDB" id="7055897at2"/>
<dbReference type="PATRIC" id="fig|320778.3.peg.1148"/>
<feature type="compositionally biased region" description="Pro residues" evidence="1">
    <location>
        <begin position="902"/>
        <end position="918"/>
    </location>
</feature>
<protein>
    <recommendedName>
        <fullName evidence="5">Hydrogenase expression protein HypA</fullName>
    </recommendedName>
</protein>
<proteinExistence type="predicted"/>
<reference evidence="3 4" key="1">
    <citation type="submission" date="2015-05" db="EMBL/GenBank/DDBJ databases">
        <title>Photobacterium galathea sp. nov.</title>
        <authorList>
            <person name="Machado H."/>
            <person name="Gram L."/>
        </authorList>
    </citation>
    <scope>NUCLEOTIDE SEQUENCE [LARGE SCALE GENOMIC DNA]</scope>
    <source>
        <strain evidence="3 4">DSM 22954</strain>
    </source>
</reference>
<evidence type="ECO:0008006" key="5">
    <source>
        <dbReference type="Google" id="ProtNLM"/>
    </source>
</evidence>
<organism evidence="3 4">
    <name type="scientific">Photobacterium ganghwense</name>
    <dbReference type="NCBI Taxonomy" id="320778"/>
    <lineage>
        <taxon>Bacteria</taxon>
        <taxon>Pseudomonadati</taxon>
        <taxon>Pseudomonadota</taxon>
        <taxon>Gammaproteobacteria</taxon>
        <taxon>Vibrionales</taxon>
        <taxon>Vibrionaceae</taxon>
        <taxon>Photobacterium</taxon>
    </lineage>
</organism>
<gene>
    <name evidence="3" type="ORF">ABT57_05310</name>
</gene>
<evidence type="ECO:0000313" key="3">
    <source>
        <dbReference type="EMBL" id="KLV10860.1"/>
    </source>
</evidence>
<dbReference type="EMBL" id="LDOU01000005">
    <property type="protein sequence ID" value="KLV10860.1"/>
    <property type="molecule type" value="Genomic_DNA"/>
</dbReference>
<dbReference type="RefSeq" id="WP_047884159.1">
    <property type="nucleotide sequence ID" value="NZ_CP071325.1"/>
</dbReference>
<accession>A0A0J1HGY0</accession>
<evidence type="ECO:0000313" key="4">
    <source>
        <dbReference type="Proteomes" id="UP000035909"/>
    </source>
</evidence>
<evidence type="ECO:0000256" key="1">
    <source>
        <dbReference type="SAM" id="MobiDB-lite"/>
    </source>
</evidence>
<comment type="caution">
    <text evidence="3">The sequence shown here is derived from an EMBL/GenBank/DDBJ whole genome shotgun (WGS) entry which is preliminary data.</text>
</comment>
<dbReference type="PROSITE" id="PS51257">
    <property type="entry name" value="PROKAR_LIPOPROTEIN"/>
    <property type="match status" value="1"/>
</dbReference>
<dbReference type="AlphaFoldDB" id="A0A0J1HGY0"/>